<dbReference type="InterPro" id="IPR050553">
    <property type="entry name" value="Thioredoxin_ResA/DsbE_sf"/>
</dbReference>
<keyword evidence="2" id="KW-0201">Cytochrome c-type biogenesis</keyword>
<reference evidence="6" key="1">
    <citation type="submission" date="2020-05" db="EMBL/GenBank/DDBJ databases">
        <authorList>
            <person name="Chiriac C."/>
            <person name="Salcher M."/>
            <person name="Ghai R."/>
            <person name="Kavagutti S V."/>
        </authorList>
    </citation>
    <scope>NUCLEOTIDE SEQUENCE</scope>
</reference>
<dbReference type="InterPro" id="IPR000866">
    <property type="entry name" value="AhpC/TSA"/>
</dbReference>
<organism evidence="6">
    <name type="scientific">freshwater metagenome</name>
    <dbReference type="NCBI Taxonomy" id="449393"/>
    <lineage>
        <taxon>unclassified sequences</taxon>
        <taxon>metagenomes</taxon>
        <taxon>ecological metagenomes</taxon>
    </lineage>
</organism>
<evidence type="ECO:0000259" key="5">
    <source>
        <dbReference type="PROSITE" id="PS51352"/>
    </source>
</evidence>
<evidence type="ECO:0000256" key="1">
    <source>
        <dbReference type="ARBA" id="ARBA00004196"/>
    </source>
</evidence>
<feature type="domain" description="Thioredoxin" evidence="5">
    <location>
        <begin position="34"/>
        <end position="204"/>
    </location>
</feature>
<dbReference type="InterPro" id="IPR036249">
    <property type="entry name" value="Thioredoxin-like_sf"/>
</dbReference>
<evidence type="ECO:0000313" key="6">
    <source>
        <dbReference type="EMBL" id="CAB4631312.1"/>
    </source>
</evidence>
<keyword evidence="4" id="KW-0676">Redox-active center</keyword>
<accession>A0A6J6J2Q4</accession>
<dbReference type="InterPro" id="IPR017937">
    <property type="entry name" value="Thioredoxin_CS"/>
</dbReference>
<dbReference type="GO" id="GO:0016491">
    <property type="term" value="F:oxidoreductase activity"/>
    <property type="evidence" value="ECO:0007669"/>
    <property type="project" value="InterPro"/>
</dbReference>
<sequence length="208" mass="21740">MKAQLSTQVLRQILRATSAVAVASTLALGLGACAANDPLASQFKAGDNKNYIAGDGSVTEYPVANRGKSVAWSGPTETGGILSSEQLSGVPVVMNFWYAGCAPCRAEAPDLLAISKQFPKVQFVGVNVRDSAATAAAFNRNFKLDWPSIVDAQFGTVALAFTGIVTPAAVPSTLVLDKQGRVSARVLGRIDKSILTTLVQTVQDEVAK</sequence>
<evidence type="ECO:0000256" key="4">
    <source>
        <dbReference type="ARBA" id="ARBA00023284"/>
    </source>
</evidence>
<dbReference type="PROSITE" id="PS00194">
    <property type="entry name" value="THIOREDOXIN_1"/>
    <property type="match status" value="1"/>
</dbReference>
<name>A0A6J6J2Q4_9ZZZZ</name>
<dbReference type="EMBL" id="CAEZVN010000038">
    <property type="protein sequence ID" value="CAB4631312.1"/>
    <property type="molecule type" value="Genomic_DNA"/>
</dbReference>
<dbReference type="SUPFAM" id="SSF52833">
    <property type="entry name" value="Thioredoxin-like"/>
    <property type="match status" value="1"/>
</dbReference>
<dbReference type="CDD" id="cd02966">
    <property type="entry name" value="TlpA_like_family"/>
    <property type="match status" value="1"/>
</dbReference>
<evidence type="ECO:0000256" key="2">
    <source>
        <dbReference type="ARBA" id="ARBA00022748"/>
    </source>
</evidence>
<dbReference type="GO" id="GO:0017004">
    <property type="term" value="P:cytochrome complex assembly"/>
    <property type="evidence" value="ECO:0007669"/>
    <property type="project" value="UniProtKB-KW"/>
</dbReference>
<dbReference type="PROSITE" id="PS51257">
    <property type="entry name" value="PROKAR_LIPOPROTEIN"/>
    <property type="match status" value="1"/>
</dbReference>
<protein>
    <submittedName>
        <fullName evidence="6">Unannotated protein</fullName>
    </submittedName>
</protein>
<dbReference type="InterPro" id="IPR013766">
    <property type="entry name" value="Thioredoxin_domain"/>
</dbReference>
<proteinExistence type="predicted"/>
<gene>
    <name evidence="6" type="ORF">UFOPK2001_00534</name>
</gene>
<dbReference type="GO" id="GO:0016209">
    <property type="term" value="F:antioxidant activity"/>
    <property type="evidence" value="ECO:0007669"/>
    <property type="project" value="InterPro"/>
</dbReference>
<dbReference type="PANTHER" id="PTHR42852:SF6">
    <property type="entry name" value="THIOL:DISULFIDE INTERCHANGE PROTEIN DSBE"/>
    <property type="match status" value="1"/>
</dbReference>
<dbReference type="Pfam" id="PF00578">
    <property type="entry name" value="AhpC-TSA"/>
    <property type="match status" value="1"/>
</dbReference>
<dbReference type="Gene3D" id="3.40.30.10">
    <property type="entry name" value="Glutaredoxin"/>
    <property type="match status" value="1"/>
</dbReference>
<comment type="subcellular location">
    <subcellularLocation>
        <location evidence="1">Cell envelope</location>
    </subcellularLocation>
</comment>
<dbReference type="AlphaFoldDB" id="A0A6J6J2Q4"/>
<dbReference type="PROSITE" id="PS51352">
    <property type="entry name" value="THIOREDOXIN_2"/>
    <property type="match status" value="1"/>
</dbReference>
<keyword evidence="3" id="KW-1015">Disulfide bond</keyword>
<evidence type="ECO:0000256" key="3">
    <source>
        <dbReference type="ARBA" id="ARBA00023157"/>
    </source>
</evidence>
<dbReference type="PANTHER" id="PTHR42852">
    <property type="entry name" value="THIOL:DISULFIDE INTERCHANGE PROTEIN DSBE"/>
    <property type="match status" value="1"/>
</dbReference>
<dbReference type="GO" id="GO:0030313">
    <property type="term" value="C:cell envelope"/>
    <property type="evidence" value="ECO:0007669"/>
    <property type="project" value="UniProtKB-SubCell"/>
</dbReference>